<dbReference type="Proteomes" id="UP001221757">
    <property type="component" value="Unassembled WGS sequence"/>
</dbReference>
<evidence type="ECO:0000313" key="1">
    <source>
        <dbReference type="EMBL" id="KAJ7637770.1"/>
    </source>
</evidence>
<feature type="non-terminal residue" evidence="1">
    <location>
        <position position="1"/>
    </location>
</feature>
<keyword evidence="2" id="KW-1185">Reference proteome</keyword>
<organism evidence="1 2">
    <name type="scientific">Mycena rosella</name>
    <name type="common">Pink bonnet</name>
    <name type="synonym">Agaricus rosellus</name>
    <dbReference type="NCBI Taxonomy" id="1033263"/>
    <lineage>
        <taxon>Eukaryota</taxon>
        <taxon>Fungi</taxon>
        <taxon>Dikarya</taxon>
        <taxon>Basidiomycota</taxon>
        <taxon>Agaricomycotina</taxon>
        <taxon>Agaricomycetes</taxon>
        <taxon>Agaricomycetidae</taxon>
        <taxon>Agaricales</taxon>
        <taxon>Marasmiineae</taxon>
        <taxon>Mycenaceae</taxon>
        <taxon>Mycena</taxon>
    </lineage>
</organism>
<proteinExistence type="predicted"/>
<dbReference type="EMBL" id="JARKIE010000453">
    <property type="protein sequence ID" value="KAJ7637770.1"/>
    <property type="molecule type" value="Genomic_DNA"/>
</dbReference>
<protein>
    <submittedName>
        <fullName evidence="1">Uncharacterized protein</fullName>
    </submittedName>
</protein>
<comment type="caution">
    <text evidence="1">The sequence shown here is derived from an EMBL/GenBank/DDBJ whole genome shotgun (WGS) entry which is preliminary data.</text>
</comment>
<name>A0AAD7FTS8_MYCRO</name>
<feature type="non-terminal residue" evidence="1">
    <location>
        <position position="205"/>
    </location>
</feature>
<gene>
    <name evidence="1" type="ORF">B0H17DRAFT_852633</name>
</gene>
<dbReference type="Pfam" id="PF20414">
    <property type="entry name" value="DUF6698"/>
    <property type="match status" value="1"/>
</dbReference>
<reference evidence="1" key="1">
    <citation type="submission" date="2023-03" db="EMBL/GenBank/DDBJ databases">
        <title>Massive genome expansion in bonnet fungi (Mycena s.s.) driven by repeated elements and novel gene families across ecological guilds.</title>
        <authorList>
            <consortium name="Lawrence Berkeley National Laboratory"/>
            <person name="Harder C.B."/>
            <person name="Miyauchi S."/>
            <person name="Viragh M."/>
            <person name="Kuo A."/>
            <person name="Thoen E."/>
            <person name="Andreopoulos B."/>
            <person name="Lu D."/>
            <person name="Skrede I."/>
            <person name="Drula E."/>
            <person name="Henrissat B."/>
            <person name="Morin E."/>
            <person name="Kohler A."/>
            <person name="Barry K."/>
            <person name="LaButti K."/>
            <person name="Morin E."/>
            <person name="Salamov A."/>
            <person name="Lipzen A."/>
            <person name="Mereny Z."/>
            <person name="Hegedus B."/>
            <person name="Baldrian P."/>
            <person name="Stursova M."/>
            <person name="Weitz H."/>
            <person name="Taylor A."/>
            <person name="Grigoriev I.V."/>
            <person name="Nagy L.G."/>
            <person name="Martin F."/>
            <person name="Kauserud H."/>
        </authorList>
    </citation>
    <scope>NUCLEOTIDE SEQUENCE</scope>
    <source>
        <strain evidence="1">CBHHK067</strain>
    </source>
</reference>
<accession>A0AAD7FTS8</accession>
<dbReference type="InterPro" id="IPR046521">
    <property type="entry name" value="DUF6698"/>
</dbReference>
<dbReference type="AlphaFoldDB" id="A0AAD7FTS8"/>
<sequence>FEFMDGMDGERGTMSTRLRVQALANIVADVKPFATSAGRKEAFADLIGYSENTDTGDWYYKPLTAEILYDVYDGTCNLDHMFRNPLLLKITASLIRGAQGAVGLLEGRSRMPQAKCVERMYRIKRTSPGIIANAAVLAIWLHSADIELVQIGNQTEINYAKRYEIYLARICRGLRMRKRWARNLFTYWDSILFPHAEDSLGENLS</sequence>
<evidence type="ECO:0000313" key="2">
    <source>
        <dbReference type="Proteomes" id="UP001221757"/>
    </source>
</evidence>